<gene>
    <name evidence="2" type="ORF">EJB05_47448</name>
</gene>
<sequence length="339" mass="39389">MAPTTTTNQEQHRINTSTAPSHSTTPDNMELGNSYCQEMDNDGNITLQHPEEDLEDFKKVFNNDIETKDEENQIWVQFHDIETKFICRGWNTYDIHGRWNITAKVLKKKGICMCNEQALLQFLLVDEEGSRIEAMSFGNQCTTLDKIIVEGNIYDFINVNFMSTDNTNLHNLWTIRSDFYVKISAYTKVRTTRKKINIPLCPRYFLEFENIILMRHHAFTDVIGMVVYVSKQKKGLNFRGRPSKYVAIMNMRGKFVILHIRDPQLTRHNTELKEASVQFHILAAAHIKVDWTRDVLSSTAHSNIIFNPKSTEATELQGLRNKLLPLRRQARRDARAYMA</sequence>
<dbReference type="AlphaFoldDB" id="A0A5J9T7Q0"/>
<evidence type="ECO:0000256" key="1">
    <source>
        <dbReference type="SAM" id="MobiDB-lite"/>
    </source>
</evidence>
<dbReference type="PANTHER" id="PTHR48463">
    <property type="entry name" value="DUF223 DOMAIN-CONTAINING PROTEIN"/>
    <property type="match status" value="1"/>
</dbReference>
<evidence type="ECO:0008006" key="4">
    <source>
        <dbReference type="Google" id="ProtNLM"/>
    </source>
</evidence>
<keyword evidence="3" id="KW-1185">Reference proteome</keyword>
<dbReference type="EMBL" id="RWGY01000045">
    <property type="protein sequence ID" value="TVU07395.1"/>
    <property type="molecule type" value="Genomic_DNA"/>
</dbReference>
<dbReference type="InterPro" id="IPR012340">
    <property type="entry name" value="NA-bd_OB-fold"/>
</dbReference>
<evidence type="ECO:0000313" key="2">
    <source>
        <dbReference type="EMBL" id="TVU07395.1"/>
    </source>
</evidence>
<dbReference type="OrthoDB" id="686632at2759"/>
<feature type="compositionally biased region" description="Polar residues" evidence="1">
    <location>
        <begin position="1"/>
        <end position="27"/>
    </location>
</feature>
<dbReference type="Proteomes" id="UP000324897">
    <property type="component" value="Unassembled WGS sequence"/>
</dbReference>
<protein>
    <recommendedName>
        <fullName evidence="4">DUF223 domain-containing protein</fullName>
    </recommendedName>
</protein>
<proteinExistence type="predicted"/>
<reference evidence="2 3" key="1">
    <citation type="journal article" date="2019" name="Sci. Rep.">
        <title>A high-quality genome of Eragrostis curvula grass provides insights into Poaceae evolution and supports new strategies to enhance forage quality.</title>
        <authorList>
            <person name="Carballo J."/>
            <person name="Santos B.A.C.M."/>
            <person name="Zappacosta D."/>
            <person name="Garbus I."/>
            <person name="Selva J.P."/>
            <person name="Gallo C.A."/>
            <person name="Diaz A."/>
            <person name="Albertini E."/>
            <person name="Caccamo M."/>
            <person name="Echenique V."/>
        </authorList>
    </citation>
    <scope>NUCLEOTIDE SEQUENCE [LARGE SCALE GENOMIC DNA]</scope>
    <source>
        <strain evidence="3">cv. Victoria</strain>
        <tissue evidence="2">Leaf</tissue>
    </source>
</reference>
<feature type="non-terminal residue" evidence="2">
    <location>
        <position position="339"/>
    </location>
</feature>
<accession>A0A5J9T7Q0</accession>
<name>A0A5J9T7Q0_9POAL</name>
<evidence type="ECO:0000313" key="3">
    <source>
        <dbReference type="Proteomes" id="UP000324897"/>
    </source>
</evidence>
<dbReference type="SUPFAM" id="SSF50249">
    <property type="entry name" value="Nucleic acid-binding proteins"/>
    <property type="match status" value="1"/>
</dbReference>
<feature type="region of interest" description="Disordered" evidence="1">
    <location>
        <begin position="1"/>
        <end position="30"/>
    </location>
</feature>
<dbReference type="PANTHER" id="PTHR48463:SF1">
    <property type="entry name" value="DUF223 DOMAIN-CONTAINING PROTEIN"/>
    <property type="match status" value="1"/>
</dbReference>
<dbReference type="Gramene" id="TVU07395">
    <property type="protein sequence ID" value="TVU07395"/>
    <property type="gene ID" value="EJB05_47448"/>
</dbReference>
<comment type="caution">
    <text evidence="2">The sequence shown here is derived from an EMBL/GenBank/DDBJ whole genome shotgun (WGS) entry which is preliminary data.</text>
</comment>
<dbReference type="Gene3D" id="2.40.50.140">
    <property type="entry name" value="Nucleic acid-binding proteins"/>
    <property type="match status" value="2"/>
</dbReference>
<organism evidence="2 3">
    <name type="scientific">Eragrostis curvula</name>
    <name type="common">weeping love grass</name>
    <dbReference type="NCBI Taxonomy" id="38414"/>
    <lineage>
        <taxon>Eukaryota</taxon>
        <taxon>Viridiplantae</taxon>
        <taxon>Streptophyta</taxon>
        <taxon>Embryophyta</taxon>
        <taxon>Tracheophyta</taxon>
        <taxon>Spermatophyta</taxon>
        <taxon>Magnoliopsida</taxon>
        <taxon>Liliopsida</taxon>
        <taxon>Poales</taxon>
        <taxon>Poaceae</taxon>
        <taxon>PACMAD clade</taxon>
        <taxon>Chloridoideae</taxon>
        <taxon>Eragrostideae</taxon>
        <taxon>Eragrostidinae</taxon>
        <taxon>Eragrostis</taxon>
    </lineage>
</organism>